<dbReference type="Proteomes" id="UP000010164">
    <property type="component" value="Unassembled WGS sequence"/>
</dbReference>
<dbReference type="OrthoDB" id="7055699at2"/>
<dbReference type="EMBL" id="AMRJ01000010">
    <property type="protein sequence ID" value="EKF74600.1"/>
    <property type="molecule type" value="Genomic_DNA"/>
</dbReference>
<dbReference type="AlphaFoldDB" id="L0WFK4"/>
<name>L0WFK4_9GAMM</name>
<dbReference type="eggNOG" id="COG0810">
    <property type="taxonomic scope" value="Bacteria"/>
</dbReference>
<dbReference type="RefSeq" id="WP_008928826.1">
    <property type="nucleotide sequence ID" value="NZ_AMRJ01000010.1"/>
</dbReference>
<accession>L0WFK4</accession>
<evidence type="ECO:0000313" key="3">
    <source>
        <dbReference type="Proteomes" id="UP000010164"/>
    </source>
</evidence>
<dbReference type="PROSITE" id="PS51257">
    <property type="entry name" value="PROKAR_LIPOPROTEIN"/>
    <property type="match status" value="1"/>
</dbReference>
<sequence length="1005" mass="105967">MRFADRNIRHPRHHHWLTGAGLALLLTACGGGGGGGGDGGNDSPPAADANPLKAAVANPLGHRTDCPGLTLSATHGSPGTVITVTGLPADFGEASIRVIADGDAGQIIDPLFLNAGDEGDPIRFTTPLAPTRDPEGGNVMMELGDGDQHCPAFAFTIDALPQAPDDYTRTVRQRLETWVDKSLAVLGYNPQTLLDADPDTLPQQDLSFWVVKQYVSGDRPDGLKALAAQASDDPDKLLERLLMASGLEDDLVDALNELDTVPVGMRQTSQAATKRAHTRVKINGSCDEQSVDPDKLIISGAAELSARMKSAAAGYVFDGSVSGQVLGDASLVNYKNTGQAAGYAGTTVSVISEVKAMRRALEPQSITDFEVRRVDQSWIEDRDPANPAFWDLAFVKAKGKSFNFGATFLNGLVTLAGMVPGPVGASIGTASTLGSKGVSSAINSLTEGSCVRIRAPEYGPIDVTDEPWTTSKILGTTVTRDSHRQYHGIDIGTSQLVIKLNSGEFADEGIFLEKFPVTVKPIRISLLPSFYRVQQPGEVASLSATAANASKNAANFAAQATGPGQIQSAAANGDFYDVQFKTPDDRDNYPTSVTFTWQGRTLPAGTERSDSVTIDTEGDISLTPQSACLLPGNRLSLSAQLNGFAEDNQDVTFSTSGGQIIDASGLTATLVAPGQTGTVQVTVKADADPSVKDTAEYTVSDSCIKKLWYPGATISLDGNGTYSNTADTRCPPDNHNDTQSEEITTPSENVIEPPQIPPENLLWYTRSERIQQNYTHTSTRSVLYTPPNGGESSCDTVNLHGSNDSTVVYSSTGDGTLSASLDAQLNTSCEEHQDGDVACAGGGTAAGLGGMYYIDLSAETDYRVHGELDCAGLAGRITQIPISATLIRYVGGVTPFVPDQETGNTGVRDANGNYRSPGLFTLSCTQANQTLPFDISFTLDAPQGEANDLVVLSLAGGLWQVSPANLPKDGFGLPSPTLPDPNTKPTTGDHQSTAHFDFSITLESQ</sequence>
<dbReference type="Gene3D" id="2.60.40.1080">
    <property type="match status" value="1"/>
</dbReference>
<evidence type="ECO:0000313" key="2">
    <source>
        <dbReference type="EMBL" id="EKF74600.1"/>
    </source>
</evidence>
<reference evidence="2 3" key="1">
    <citation type="journal article" date="2012" name="J. Bacteriol.">
        <title>Genome Sequence of the Alkane-Degrading Bacterium Alcanivorax hongdengensis Type Strain A-11-3.</title>
        <authorList>
            <person name="Lai Q."/>
            <person name="Shao Z."/>
        </authorList>
    </citation>
    <scope>NUCLEOTIDE SEQUENCE [LARGE SCALE GENOMIC DNA]</scope>
    <source>
        <strain evidence="2 3">A-11-3</strain>
    </source>
</reference>
<proteinExistence type="predicted"/>
<feature type="region of interest" description="Disordered" evidence="1">
    <location>
        <begin position="970"/>
        <end position="998"/>
    </location>
</feature>
<evidence type="ECO:0000256" key="1">
    <source>
        <dbReference type="SAM" id="MobiDB-lite"/>
    </source>
</evidence>
<feature type="region of interest" description="Disordered" evidence="1">
    <location>
        <begin position="733"/>
        <end position="756"/>
    </location>
</feature>
<gene>
    <name evidence="2" type="ORF">A11A3_08235</name>
</gene>
<feature type="compositionally biased region" description="Polar residues" evidence="1">
    <location>
        <begin position="983"/>
        <end position="994"/>
    </location>
</feature>
<organism evidence="2 3">
    <name type="scientific">Alcanivorax hongdengensis A-11-3</name>
    <dbReference type="NCBI Taxonomy" id="1177179"/>
    <lineage>
        <taxon>Bacteria</taxon>
        <taxon>Pseudomonadati</taxon>
        <taxon>Pseudomonadota</taxon>
        <taxon>Gammaproteobacteria</taxon>
        <taxon>Oceanospirillales</taxon>
        <taxon>Alcanivoracaceae</taxon>
        <taxon>Alcanivorax</taxon>
    </lineage>
</organism>
<comment type="caution">
    <text evidence="2">The sequence shown here is derived from an EMBL/GenBank/DDBJ whole genome shotgun (WGS) entry which is preliminary data.</text>
</comment>
<dbReference type="PATRIC" id="fig|1177179.3.peg.1644"/>
<protein>
    <submittedName>
        <fullName evidence="2">Uncharacterized protein</fullName>
    </submittedName>
</protein>
<keyword evidence="3" id="KW-1185">Reference proteome</keyword>